<keyword evidence="3" id="KW-1185">Reference proteome</keyword>
<dbReference type="Pfam" id="PF01693">
    <property type="entry name" value="Cauli_VI"/>
    <property type="match status" value="1"/>
</dbReference>
<dbReference type="InterPro" id="IPR009027">
    <property type="entry name" value="Ribosomal_bL9/RNase_H1_N"/>
</dbReference>
<gene>
    <name evidence="2" type="ORF">PIB30_010587</name>
</gene>
<dbReference type="Gene3D" id="3.40.970.10">
    <property type="entry name" value="Ribonuclease H1, N-terminal domain"/>
    <property type="match status" value="1"/>
</dbReference>
<dbReference type="EMBL" id="JASCZI010060440">
    <property type="protein sequence ID" value="MED6131541.1"/>
    <property type="molecule type" value="Genomic_DNA"/>
</dbReference>
<dbReference type="InterPro" id="IPR037056">
    <property type="entry name" value="RNase_H1_N_sf"/>
</dbReference>
<evidence type="ECO:0000313" key="3">
    <source>
        <dbReference type="Proteomes" id="UP001341840"/>
    </source>
</evidence>
<feature type="domain" description="Ribonuclease H1 N-terminal" evidence="1">
    <location>
        <begin position="11"/>
        <end position="51"/>
    </location>
</feature>
<reference evidence="2 3" key="1">
    <citation type="journal article" date="2023" name="Plants (Basel)">
        <title>Bridging the Gap: Combining Genomics and Transcriptomics Approaches to Understand Stylosanthes scabra, an Orphan Legume from the Brazilian Caatinga.</title>
        <authorList>
            <person name="Ferreira-Neto J.R.C."/>
            <person name="da Silva M.D."/>
            <person name="Binneck E."/>
            <person name="de Melo N.F."/>
            <person name="da Silva R.H."/>
            <person name="de Melo A.L.T.M."/>
            <person name="Pandolfi V."/>
            <person name="Bustamante F.O."/>
            <person name="Brasileiro-Vidal A.C."/>
            <person name="Benko-Iseppon A.M."/>
        </authorList>
    </citation>
    <scope>NUCLEOTIDE SEQUENCE [LARGE SCALE GENOMIC DNA]</scope>
    <source>
        <tissue evidence="2">Leaves</tissue>
    </source>
</reference>
<dbReference type="Proteomes" id="UP001341840">
    <property type="component" value="Unassembled WGS sequence"/>
</dbReference>
<dbReference type="InterPro" id="IPR011320">
    <property type="entry name" value="RNase_H1_N"/>
</dbReference>
<protein>
    <recommendedName>
        <fullName evidence="1">Ribonuclease H1 N-terminal domain-containing protein</fullName>
    </recommendedName>
</protein>
<accession>A0ABU6S545</accession>
<evidence type="ECO:0000313" key="2">
    <source>
        <dbReference type="EMBL" id="MED6131541.1"/>
    </source>
</evidence>
<proteinExistence type="predicted"/>
<evidence type="ECO:0000259" key="1">
    <source>
        <dbReference type="Pfam" id="PF01693"/>
    </source>
</evidence>
<dbReference type="SUPFAM" id="SSF55658">
    <property type="entry name" value="L9 N-domain-like"/>
    <property type="match status" value="1"/>
</dbReference>
<name>A0ABU6S545_9FABA</name>
<comment type="caution">
    <text evidence="2">The sequence shown here is derived from an EMBL/GenBank/DDBJ whole genome shotgun (WGS) entry which is preliminary data.</text>
</comment>
<sequence length="216" mass="25258">MAMGDHPSTRYFCVYRGWCPGVYTFVEDFKEQIRDYEDPSYQFYTTTEEATRAWDVYFGPRRQQLSTLPNWDNDIPPPLKPPEVRHLERIALHALHNRHAITIPEGRRAYRYLVSLDPPNSSSALVVLSRVSQDCNMCRQDAARLGLRRLCQLVGGYVEDYSRDLVQTWRTRYKELGVFFEETEARMRELALQNQHLGEGIRALEDELRAAQGRND</sequence>
<organism evidence="2 3">
    <name type="scientific">Stylosanthes scabra</name>
    <dbReference type="NCBI Taxonomy" id="79078"/>
    <lineage>
        <taxon>Eukaryota</taxon>
        <taxon>Viridiplantae</taxon>
        <taxon>Streptophyta</taxon>
        <taxon>Embryophyta</taxon>
        <taxon>Tracheophyta</taxon>
        <taxon>Spermatophyta</taxon>
        <taxon>Magnoliopsida</taxon>
        <taxon>eudicotyledons</taxon>
        <taxon>Gunneridae</taxon>
        <taxon>Pentapetalae</taxon>
        <taxon>rosids</taxon>
        <taxon>fabids</taxon>
        <taxon>Fabales</taxon>
        <taxon>Fabaceae</taxon>
        <taxon>Papilionoideae</taxon>
        <taxon>50 kb inversion clade</taxon>
        <taxon>dalbergioids sensu lato</taxon>
        <taxon>Dalbergieae</taxon>
        <taxon>Pterocarpus clade</taxon>
        <taxon>Stylosanthes</taxon>
    </lineage>
</organism>